<proteinExistence type="predicted"/>
<organism evidence="1 2">
    <name type="scientific">Aspergillus wentii DTO 134E9</name>
    <dbReference type="NCBI Taxonomy" id="1073089"/>
    <lineage>
        <taxon>Eukaryota</taxon>
        <taxon>Fungi</taxon>
        <taxon>Dikarya</taxon>
        <taxon>Ascomycota</taxon>
        <taxon>Pezizomycotina</taxon>
        <taxon>Eurotiomycetes</taxon>
        <taxon>Eurotiomycetidae</taxon>
        <taxon>Eurotiales</taxon>
        <taxon>Aspergillaceae</taxon>
        <taxon>Aspergillus</taxon>
        <taxon>Aspergillus subgen. Cremei</taxon>
    </lineage>
</organism>
<evidence type="ECO:0000313" key="1">
    <source>
        <dbReference type="EMBL" id="OJJ32638.1"/>
    </source>
</evidence>
<dbReference type="InterPro" id="IPR049232">
    <property type="entry name" value="DUF6829"/>
</dbReference>
<dbReference type="OrthoDB" id="5295627at2759"/>
<dbReference type="Pfam" id="PF20717">
    <property type="entry name" value="DUF6829"/>
    <property type="match status" value="1"/>
</dbReference>
<dbReference type="RefSeq" id="XP_040686315.1">
    <property type="nucleotide sequence ID" value="XM_040838410.1"/>
</dbReference>
<dbReference type="EMBL" id="KV878214">
    <property type="protein sequence ID" value="OJJ32638.1"/>
    <property type="molecule type" value="Genomic_DNA"/>
</dbReference>
<dbReference type="VEuPathDB" id="FungiDB:ASPWEDRAFT_588401"/>
<keyword evidence="2" id="KW-1185">Reference proteome</keyword>
<sequence>MRPMTLTHTVAEGRFPQLDDTSAVDLFRAKFEPELVHLQKASATVESGAPDPPGSLNGSTPSRYLYKHDYVEVNRTLVNMLALKWVLAGDYNAFTACQKEQGKLSEQSFREMKEYFNRRLPTNEDIYYLLAAIVVDDIGKDPGLAKELGQRKQKALRANIRQGNHSEVLHDVAKAGKIQALNDLPEPGHTIVLRNIDIGERLNVSQLVQGENVPACLSILRQTKEDAQAFDMRAMVTVLDVAGAAAHRDARGCLVMNETVYKGYMTTIETMKRFVDGDIPSERECYDQLLSDRLNTVGMKEDELSTDRAERRALLRMFCMGRVDTKSRADFFISAFRALQPTTRTDLVNGLNVDGLDDGVAVIPYYAPGLFAEVLRAYTDREDSDVVKALSAFMRLLARVFDGSKPEQGRKGDIIERDLAFIQDDIKSEAFRRNPNILDDVPLKWDKH</sequence>
<name>A0A1L9RCM4_ASPWE</name>
<dbReference type="Proteomes" id="UP000184383">
    <property type="component" value="Unassembled WGS sequence"/>
</dbReference>
<dbReference type="GeneID" id="63754258"/>
<dbReference type="AlphaFoldDB" id="A0A1L9RCM4"/>
<reference evidence="2" key="1">
    <citation type="journal article" date="2017" name="Genome Biol.">
        <title>Comparative genomics reveals high biological diversity and specific adaptations in the industrially and medically important fungal genus Aspergillus.</title>
        <authorList>
            <person name="de Vries R.P."/>
            <person name="Riley R."/>
            <person name="Wiebenga A."/>
            <person name="Aguilar-Osorio G."/>
            <person name="Amillis S."/>
            <person name="Uchima C.A."/>
            <person name="Anderluh G."/>
            <person name="Asadollahi M."/>
            <person name="Askin M."/>
            <person name="Barry K."/>
            <person name="Battaglia E."/>
            <person name="Bayram O."/>
            <person name="Benocci T."/>
            <person name="Braus-Stromeyer S.A."/>
            <person name="Caldana C."/>
            <person name="Canovas D."/>
            <person name="Cerqueira G.C."/>
            <person name="Chen F."/>
            <person name="Chen W."/>
            <person name="Choi C."/>
            <person name="Clum A."/>
            <person name="Dos Santos R.A."/>
            <person name="Damasio A.R."/>
            <person name="Diallinas G."/>
            <person name="Emri T."/>
            <person name="Fekete E."/>
            <person name="Flipphi M."/>
            <person name="Freyberg S."/>
            <person name="Gallo A."/>
            <person name="Gournas C."/>
            <person name="Habgood R."/>
            <person name="Hainaut M."/>
            <person name="Harispe M.L."/>
            <person name="Henrissat B."/>
            <person name="Hilden K.S."/>
            <person name="Hope R."/>
            <person name="Hossain A."/>
            <person name="Karabika E."/>
            <person name="Karaffa L."/>
            <person name="Karanyi Z."/>
            <person name="Krasevec N."/>
            <person name="Kuo A."/>
            <person name="Kusch H."/>
            <person name="LaButti K."/>
            <person name="Lagendijk E.L."/>
            <person name="Lapidus A."/>
            <person name="Levasseur A."/>
            <person name="Lindquist E."/>
            <person name="Lipzen A."/>
            <person name="Logrieco A.F."/>
            <person name="MacCabe A."/>
            <person name="Maekelae M.R."/>
            <person name="Malavazi I."/>
            <person name="Melin P."/>
            <person name="Meyer V."/>
            <person name="Mielnichuk N."/>
            <person name="Miskei M."/>
            <person name="Molnar A.P."/>
            <person name="Mule G."/>
            <person name="Ngan C.Y."/>
            <person name="Orejas M."/>
            <person name="Orosz E."/>
            <person name="Ouedraogo J.P."/>
            <person name="Overkamp K.M."/>
            <person name="Park H.-S."/>
            <person name="Perrone G."/>
            <person name="Piumi F."/>
            <person name="Punt P.J."/>
            <person name="Ram A.F."/>
            <person name="Ramon A."/>
            <person name="Rauscher S."/>
            <person name="Record E."/>
            <person name="Riano-Pachon D.M."/>
            <person name="Robert V."/>
            <person name="Roehrig J."/>
            <person name="Ruller R."/>
            <person name="Salamov A."/>
            <person name="Salih N.S."/>
            <person name="Samson R.A."/>
            <person name="Sandor E."/>
            <person name="Sanguinetti M."/>
            <person name="Schuetze T."/>
            <person name="Sepcic K."/>
            <person name="Shelest E."/>
            <person name="Sherlock G."/>
            <person name="Sophianopoulou V."/>
            <person name="Squina F.M."/>
            <person name="Sun H."/>
            <person name="Susca A."/>
            <person name="Todd R.B."/>
            <person name="Tsang A."/>
            <person name="Unkles S.E."/>
            <person name="van de Wiele N."/>
            <person name="van Rossen-Uffink D."/>
            <person name="Oliveira J.V."/>
            <person name="Vesth T.C."/>
            <person name="Visser J."/>
            <person name="Yu J.-H."/>
            <person name="Zhou M."/>
            <person name="Andersen M.R."/>
            <person name="Archer D.B."/>
            <person name="Baker S.E."/>
            <person name="Benoit I."/>
            <person name="Brakhage A.A."/>
            <person name="Braus G.H."/>
            <person name="Fischer R."/>
            <person name="Frisvad J.C."/>
            <person name="Goldman G.H."/>
            <person name="Houbraken J."/>
            <person name="Oakley B."/>
            <person name="Pocsi I."/>
            <person name="Scazzocchio C."/>
            <person name="Seiboth B."/>
            <person name="vanKuyk P.A."/>
            <person name="Wortman J."/>
            <person name="Dyer P.S."/>
            <person name="Grigoriev I.V."/>
        </authorList>
    </citation>
    <scope>NUCLEOTIDE SEQUENCE [LARGE SCALE GENOMIC DNA]</scope>
    <source>
        <strain evidence="2">DTO 134E9</strain>
    </source>
</reference>
<dbReference type="STRING" id="1073089.A0A1L9RCM4"/>
<protein>
    <submittedName>
        <fullName evidence="1">Uncharacterized protein</fullName>
    </submittedName>
</protein>
<gene>
    <name evidence="1" type="ORF">ASPWEDRAFT_588401</name>
</gene>
<accession>A0A1L9RCM4</accession>
<evidence type="ECO:0000313" key="2">
    <source>
        <dbReference type="Proteomes" id="UP000184383"/>
    </source>
</evidence>